<dbReference type="PANTHER" id="PTHR28291:SF1">
    <property type="entry name" value="CTD KINASE SUBUNIT GAMMA"/>
    <property type="match status" value="1"/>
</dbReference>
<dbReference type="OrthoDB" id="21266at2759"/>
<organism evidence="3 4">
    <name type="scientific">Rhizoclosmatium globosum</name>
    <dbReference type="NCBI Taxonomy" id="329046"/>
    <lineage>
        <taxon>Eukaryota</taxon>
        <taxon>Fungi</taxon>
        <taxon>Fungi incertae sedis</taxon>
        <taxon>Chytridiomycota</taxon>
        <taxon>Chytridiomycota incertae sedis</taxon>
        <taxon>Chytridiomycetes</taxon>
        <taxon>Chytridiales</taxon>
        <taxon>Chytriomycetaceae</taxon>
        <taxon>Rhizoclosmatium</taxon>
    </lineage>
</organism>
<dbReference type="EMBL" id="MCGO01000037">
    <property type="protein sequence ID" value="ORY39877.1"/>
    <property type="molecule type" value="Genomic_DNA"/>
</dbReference>
<protein>
    <recommendedName>
        <fullName evidence="2">CID domain-containing protein</fullName>
    </recommendedName>
</protein>
<dbReference type="InterPro" id="IPR042326">
    <property type="entry name" value="Ctk3"/>
</dbReference>
<sequence>MIETPTLNRLPLLYILDSICQQCNRARRQKDWIYLVSRDLDDILQEIIPDTEPINASAAKKCIKAWRSKSVFTAEVLDPVESRVDVLVAKAPAITERPAFSTKEIMRKIEEERDRHKRQREEGWYRPDPSMEDLGARKRGPSATPGGNKSVGVKGDEFSEMWEKIPIPENREWEILSEDLRRFDAEHGVHL</sequence>
<dbReference type="Pfam" id="PF12350">
    <property type="entry name" value="CTK3_C"/>
    <property type="match status" value="1"/>
</dbReference>
<gene>
    <name evidence="3" type="ORF">BCR33DRAFT_719708</name>
</gene>
<dbReference type="GO" id="GO:0032786">
    <property type="term" value="P:positive regulation of DNA-templated transcription, elongation"/>
    <property type="evidence" value="ECO:0007669"/>
    <property type="project" value="InterPro"/>
</dbReference>
<evidence type="ECO:0000313" key="4">
    <source>
        <dbReference type="Proteomes" id="UP000193642"/>
    </source>
</evidence>
<dbReference type="InterPro" id="IPR024637">
    <property type="entry name" value="Ctk3_C"/>
</dbReference>
<dbReference type="InterPro" id="IPR006569">
    <property type="entry name" value="CID_dom"/>
</dbReference>
<keyword evidence="4" id="KW-1185">Reference proteome</keyword>
<name>A0A1Y2BZ07_9FUNG</name>
<dbReference type="Proteomes" id="UP000193642">
    <property type="component" value="Unassembled WGS sequence"/>
</dbReference>
<feature type="region of interest" description="Disordered" evidence="1">
    <location>
        <begin position="111"/>
        <end position="155"/>
    </location>
</feature>
<dbReference type="PANTHER" id="PTHR28291">
    <property type="entry name" value="CTD KINASE SUBUNIT GAMMA"/>
    <property type="match status" value="1"/>
</dbReference>
<evidence type="ECO:0000256" key="1">
    <source>
        <dbReference type="SAM" id="MobiDB-lite"/>
    </source>
</evidence>
<dbReference type="PROSITE" id="PS51391">
    <property type="entry name" value="CID"/>
    <property type="match status" value="1"/>
</dbReference>
<evidence type="ECO:0000259" key="2">
    <source>
        <dbReference type="PROSITE" id="PS51391"/>
    </source>
</evidence>
<dbReference type="STRING" id="329046.A0A1Y2BZ07"/>
<dbReference type="GO" id="GO:0070692">
    <property type="term" value="C:CTDK-1 complex"/>
    <property type="evidence" value="ECO:0007669"/>
    <property type="project" value="InterPro"/>
</dbReference>
<dbReference type="InterPro" id="IPR008942">
    <property type="entry name" value="ENTH_VHS"/>
</dbReference>
<dbReference type="GO" id="GO:0045943">
    <property type="term" value="P:positive regulation of transcription by RNA polymerase I"/>
    <property type="evidence" value="ECO:0007669"/>
    <property type="project" value="TreeGrafter"/>
</dbReference>
<comment type="caution">
    <text evidence="3">The sequence shown here is derived from an EMBL/GenBank/DDBJ whole genome shotgun (WGS) entry which is preliminary data.</text>
</comment>
<reference evidence="3 4" key="1">
    <citation type="submission" date="2016-07" db="EMBL/GenBank/DDBJ databases">
        <title>Pervasive Adenine N6-methylation of Active Genes in Fungi.</title>
        <authorList>
            <consortium name="DOE Joint Genome Institute"/>
            <person name="Mondo S.J."/>
            <person name="Dannebaum R.O."/>
            <person name="Kuo R.C."/>
            <person name="Labutti K."/>
            <person name="Haridas S."/>
            <person name="Kuo A."/>
            <person name="Salamov A."/>
            <person name="Ahrendt S.R."/>
            <person name="Lipzen A."/>
            <person name="Sullivan W."/>
            <person name="Andreopoulos W.B."/>
            <person name="Clum A."/>
            <person name="Lindquist E."/>
            <person name="Daum C."/>
            <person name="Ramamoorthy G.K."/>
            <person name="Gryganskyi A."/>
            <person name="Culley D."/>
            <person name="Magnuson J.K."/>
            <person name="James T.Y."/>
            <person name="O'Malley M.A."/>
            <person name="Stajich J.E."/>
            <person name="Spatafora J.W."/>
            <person name="Visel A."/>
            <person name="Grigoriev I.V."/>
        </authorList>
    </citation>
    <scope>NUCLEOTIDE SEQUENCE [LARGE SCALE GENOMIC DNA]</scope>
    <source>
        <strain evidence="3 4">JEL800</strain>
    </source>
</reference>
<accession>A0A1Y2BZ07</accession>
<dbReference type="AlphaFoldDB" id="A0A1Y2BZ07"/>
<feature type="compositionally biased region" description="Basic and acidic residues" evidence="1">
    <location>
        <begin position="111"/>
        <end position="125"/>
    </location>
</feature>
<evidence type="ECO:0000313" key="3">
    <source>
        <dbReference type="EMBL" id="ORY39877.1"/>
    </source>
</evidence>
<dbReference type="Pfam" id="PF04818">
    <property type="entry name" value="CID"/>
    <property type="match status" value="1"/>
</dbReference>
<feature type="domain" description="CID" evidence="2">
    <location>
        <begin position="1"/>
        <end position="88"/>
    </location>
</feature>
<dbReference type="Gene3D" id="1.25.40.90">
    <property type="match status" value="1"/>
</dbReference>
<proteinExistence type="predicted"/>